<dbReference type="InterPro" id="IPR029787">
    <property type="entry name" value="Nucleotide_cyclase"/>
</dbReference>
<evidence type="ECO:0000256" key="1">
    <source>
        <dbReference type="ARBA" id="ARBA00012528"/>
    </source>
</evidence>
<keyword evidence="6" id="KW-1185">Reference proteome</keyword>
<dbReference type="PROSITE" id="PS50887">
    <property type="entry name" value="GGDEF"/>
    <property type="match status" value="1"/>
</dbReference>
<evidence type="ECO:0000259" key="4">
    <source>
        <dbReference type="PROSITE" id="PS50887"/>
    </source>
</evidence>
<dbReference type="InterPro" id="IPR000160">
    <property type="entry name" value="GGDEF_dom"/>
</dbReference>
<evidence type="ECO:0000313" key="5">
    <source>
        <dbReference type="EMBL" id="MBB5142874.1"/>
    </source>
</evidence>
<name>A0A7W8C295_9BACT</name>
<accession>A0A7W8C295</accession>
<feature type="transmembrane region" description="Helical" evidence="3">
    <location>
        <begin position="25"/>
        <end position="49"/>
    </location>
</feature>
<dbReference type="Pfam" id="PF00990">
    <property type="entry name" value="GGDEF"/>
    <property type="match status" value="1"/>
</dbReference>
<dbReference type="InterPro" id="IPR050469">
    <property type="entry name" value="Diguanylate_Cyclase"/>
</dbReference>
<dbReference type="CDD" id="cd01949">
    <property type="entry name" value="GGDEF"/>
    <property type="match status" value="1"/>
</dbReference>
<evidence type="ECO:0000256" key="2">
    <source>
        <dbReference type="ARBA" id="ARBA00034247"/>
    </source>
</evidence>
<feature type="transmembrane region" description="Helical" evidence="3">
    <location>
        <begin position="205"/>
        <end position="227"/>
    </location>
</feature>
<feature type="domain" description="GGDEF" evidence="4">
    <location>
        <begin position="266"/>
        <end position="399"/>
    </location>
</feature>
<protein>
    <recommendedName>
        <fullName evidence="1">diguanylate cyclase</fullName>
        <ecNumber evidence="1">2.7.7.65</ecNumber>
    </recommendedName>
</protein>
<dbReference type="GO" id="GO:0052621">
    <property type="term" value="F:diguanylate cyclase activity"/>
    <property type="evidence" value="ECO:0007669"/>
    <property type="project" value="UniProtKB-EC"/>
</dbReference>
<comment type="catalytic activity">
    <reaction evidence="2">
        <text>2 GTP = 3',3'-c-di-GMP + 2 diphosphate</text>
        <dbReference type="Rhea" id="RHEA:24898"/>
        <dbReference type="ChEBI" id="CHEBI:33019"/>
        <dbReference type="ChEBI" id="CHEBI:37565"/>
        <dbReference type="ChEBI" id="CHEBI:58805"/>
        <dbReference type="EC" id="2.7.7.65"/>
    </reaction>
</comment>
<keyword evidence="3" id="KW-1133">Transmembrane helix</keyword>
<keyword evidence="3" id="KW-0812">Transmembrane</keyword>
<reference evidence="5 6" key="1">
    <citation type="submission" date="2020-08" db="EMBL/GenBank/DDBJ databases">
        <title>Genomic Encyclopedia of Type Strains, Phase IV (KMG-IV): sequencing the most valuable type-strain genomes for metagenomic binning, comparative biology and taxonomic classification.</title>
        <authorList>
            <person name="Goeker M."/>
        </authorList>
    </citation>
    <scope>NUCLEOTIDE SEQUENCE [LARGE SCALE GENOMIC DNA]</scope>
    <source>
        <strain evidence="5 6">DSM 11275</strain>
    </source>
</reference>
<gene>
    <name evidence="5" type="ORF">HNQ38_000953</name>
</gene>
<evidence type="ECO:0000313" key="6">
    <source>
        <dbReference type="Proteomes" id="UP000539075"/>
    </source>
</evidence>
<organism evidence="5 6">
    <name type="scientific">Desulfovibrio intestinalis</name>
    <dbReference type="NCBI Taxonomy" id="58621"/>
    <lineage>
        <taxon>Bacteria</taxon>
        <taxon>Pseudomonadati</taxon>
        <taxon>Thermodesulfobacteriota</taxon>
        <taxon>Desulfovibrionia</taxon>
        <taxon>Desulfovibrionales</taxon>
        <taxon>Desulfovibrionaceae</taxon>
        <taxon>Desulfovibrio</taxon>
    </lineage>
</organism>
<dbReference type="Gene3D" id="3.30.70.270">
    <property type="match status" value="1"/>
</dbReference>
<sequence length="401" mass="44986">MPSTHFPNIDRILAEKPLMGTERKILLIVIASIFSTALFTVFIFYRFLVYDFNDRILNRSEAIFSLLLSRIPAQSVIELNNPEDENTEAYQQVHALLDGIRKTTVVRYLYTAKLGNDGHPIYIVDGLSPEVEDFRAIGAPIEGEIVPIVTQCLDGQAVHGPKAMETSWGTIMPTCKPIKQGDITVGALVIEFDVQSFVDNTHRSILICLAFSFGVAIVVTMVTAWLLKKLSVPLYRKLAYTDLLTGAFNRNAFELDIRHITNEKKDGLVVLCSDINLLKTINDQAGHAAGDAHIRAFARLLRYKLKDFGQTYRTGGDEFTALLHNITMYELNEQMAKLQSITQNISIKGFQLTFSYGMAQFDPAVDDTVHATLKRADLKMYSNKNKTKLLQDSFQVSADPR</sequence>
<comment type="caution">
    <text evidence="5">The sequence shown here is derived from an EMBL/GenBank/DDBJ whole genome shotgun (WGS) entry which is preliminary data.</text>
</comment>
<dbReference type="SMART" id="SM00267">
    <property type="entry name" value="GGDEF"/>
    <property type="match status" value="1"/>
</dbReference>
<dbReference type="Proteomes" id="UP000539075">
    <property type="component" value="Unassembled WGS sequence"/>
</dbReference>
<dbReference type="InterPro" id="IPR043128">
    <property type="entry name" value="Rev_trsase/Diguanyl_cyclase"/>
</dbReference>
<proteinExistence type="predicted"/>
<dbReference type="PANTHER" id="PTHR45138:SF9">
    <property type="entry name" value="DIGUANYLATE CYCLASE DGCM-RELATED"/>
    <property type="match status" value="1"/>
</dbReference>
<evidence type="ECO:0000256" key="3">
    <source>
        <dbReference type="SAM" id="Phobius"/>
    </source>
</evidence>
<dbReference type="NCBIfam" id="TIGR00254">
    <property type="entry name" value="GGDEF"/>
    <property type="match status" value="1"/>
</dbReference>
<dbReference type="EMBL" id="JACHGO010000002">
    <property type="protein sequence ID" value="MBB5142874.1"/>
    <property type="molecule type" value="Genomic_DNA"/>
</dbReference>
<dbReference type="PANTHER" id="PTHR45138">
    <property type="entry name" value="REGULATORY COMPONENTS OF SENSORY TRANSDUCTION SYSTEM"/>
    <property type="match status" value="1"/>
</dbReference>
<dbReference type="AlphaFoldDB" id="A0A7W8C295"/>
<dbReference type="RefSeq" id="WP_183718235.1">
    <property type="nucleotide sequence ID" value="NZ_JACHGO010000002.1"/>
</dbReference>
<dbReference type="EC" id="2.7.7.65" evidence="1"/>
<dbReference type="SUPFAM" id="SSF55073">
    <property type="entry name" value="Nucleotide cyclase"/>
    <property type="match status" value="1"/>
</dbReference>
<keyword evidence="3" id="KW-0472">Membrane</keyword>